<dbReference type="STRING" id="1618573.UT19_C0011G0008"/>
<evidence type="ECO:0000256" key="8">
    <source>
        <dbReference type="PIRNR" id="PIRNR000194"/>
    </source>
</evidence>
<comment type="pathway">
    <text evidence="1 8">Cofactor biosynthesis; tetrahydrofolate biosynthesis; 5,6,7,8-tetrahydrofolate from 7,8-dihydrofolate: step 1/1.</text>
</comment>
<dbReference type="Gene3D" id="3.40.430.10">
    <property type="entry name" value="Dihydrofolate Reductase, subunit A"/>
    <property type="match status" value="1"/>
</dbReference>
<comment type="caution">
    <text evidence="11">The sequence shown here is derived from an EMBL/GenBank/DDBJ whole genome shotgun (WGS) entry which is preliminary data.</text>
</comment>
<evidence type="ECO:0000256" key="4">
    <source>
        <dbReference type="ARBA" id="ARBA00022563"/>
    </source>
</evidence>
<dbReference type="PANTHER" id="PTHR48069">
    <property type="entry name" value="DIHYDROFOLATE REDUCTASE"/>
    <property type="match status" value="1"/>
</dbReference>
<dbReference type="SUPFAM" id="SSF53597">
    <property type="entry name" value="Dihydrofolate reductase-like"/>
    <property type="match status" value="1"/>
</dbReference>
<comment type="function">
    <text evidence="7 8">Key enzyme in folate metabolism. Catalyzes an essential reaction for de novo glycine and purine synthesis, and for DNA precursor synthesis.</text>
</comment>
<evidence type="ECO:0000256" key="9">
    <source>
        <dbReference type="RuleBase" id="RU004474"/>
    </source>
</evidence>
<dbReference type="PATRIC" id="fig|1618573.3.peg.721"/>
<dbReference type="PRINTS" id="PR00070">
    <property type="entry name" value="DHFR"/>
</dbReference>
<feature type="domain" description="DHFR" evidence="10">
    <location>
        <begin position="2"/>
        <end position="162"/>
    </location>
</feature>
<evidence type="ECO:0000256" key="1">
    <source>
        <dbReference type="ARBA" id="ARBA00004903"/>
    </source>
</evidence>
<evidence type="ECO:0000259" key="10">
    <source>
        <dbReference type="PROSITE" id="PS51330"/>
    </source>
</evidence>
<keyword evidence="4 8" id="KW-0554">One-carbon metabolism</keyword>
<evidence type="ECO:0000313" key="11">
    <source>
        <dbReference type="EMBL" id="KKQ93463.1"/>
    </source>
</evidence>
<dbReference type="GO" id="GO:0046654">
    <property type="term" value="P:tetrahydrofolate biosynthetic process"/>
    <property type="evidence" value="ECO:0007669"/>
    <property type="project" value="UniProtKB-UniPathway"/>
</dbReference>
<keyword evidence="6 8" id="KW-0560">Oxidoreductase</keyword>
<dbReference type="GO" id="GO:0004146">
    <property type="term" value="F:dihydrofolate reductase activity"/>
    <property type="evidence" value="ECO:0007669"/>
    <property type="project" value="UniProtKB-EC"/>
</dbReference>
<dbReference type="EC" id="1.5.1.3" evidence="3 8"/>
<accession>A0A0G0LNH9</accession>
<protein>
    <recommendedName>
        <fullName evidence="3 8">Dihydrofolate reductase</fullName>
        <ecNumber evidence="3 8">1.5.1.3</ecNumber>
    </recommendedName>
</protein>
<sequence length="166" mass="19054">MKVSIVVAVSENNVIGANNKLPWYLPADLKRFKELTLGHHTIMGRKTHESIGKVLPGRTNILVTRNPDYIKEGVVVVNSLDNAYRLAEKSGEKEAFVIGGAEIFKEALPKADRIYMTKVIVKIDGDVFFPSFDEKQWKVISRNRYKADEKNPYRYEFLTLLRINRE</sequence>
<dbReference type="GO" id="GO:0005829">
    <property type="term" value="C:cytosol"/>
    <property type="evidence" value="ECO:0007669"/>
    <property type="project" value="TreeGrafter"/>
</dbReference>
<gene>
    <name evidence="11" type="ORF">UT19_C0011G0008</name>
</gene>
<dbReference type="PIRSF" id="PIRSF000194">
    <property type="entry name" value="DHFR"/>
    <property type="match status" value="1"/>
</dbReference>
<reference evidence="11 12" key="1">
    <citation type="journal article" date="2015" name="Nature">
        <title>rRNA introns, odd ribosomes, and small enigmatic genomes across a large radiation of phyla.</title>
        <authorList>
            <person name="Brown C.T."/>
            <person name="Hug L.A."/>
            <person name="Thomas B.C."/>
            <person name="Sharon I."/>
            <person name="Castelle C.J."/>
            <person name="Singh A."/>
            <person name="Wilkins M.J."/>
            <person name="Williams K.H."/>
            <person name="Banfield J.F."/>
        </authorList>
    </citation>
    <scope>NUCLEOTIDE SEQUENCE [LARGE SCALE GENOMIC DNA]</scope>
</reference>
<dbReference type="GO" id="GO:0070401">
    <property type="term" value="F:NADP+ binding"/>
    <property type="evidence" value="ECO:0007669"/>
    <property type="project" value="UniProtKB-ARBA"/>
</dbReference>
<comment type="similarity">
    <text evidence="2 8 9">Belongs to the dihydrofolate reductase family.</text>
</comment>
<dbReference type="InterPro" id="IPR024072">
    <property type="entry name" value="DHFR-like_dom_sf"/>
</dbReference>
<dbReference type="UniPathway" id="UPA00077">
    <property type="reaction ID" value="UER00158"/>
</dbReference>
<proteinExistence type="inferred from homology"/>
<dbReference type="GO" id="GO:0006730">
    <property type="term" value="P:one-carbon metabolic process"/>
    <property type="evidence" value="ECO:0007669"/>
    <property type="project" value="UniProtKB-KW"/>
</dbReference>
<dbReference type="PANTHER" id="PTHR48069:SF3">
    <property type="entry name" value="DIHYDROFOLATE REDUCTASE"/>
    <property type="match status" value="1"/>
</dbReference>
<comment type="catalytic activity">
    <reaction evidence="8">
        <text>(6S)-5,6,7,8-tetrahydrofolate + NADP(+) = 7,8-dihydrofolate + NADPH + H(+)</text>
        <dbReference type="Rhea" id="RHEA:15009"/>
        <dbReference type="ChEBI" id="CHEBI:15378"/>
        <dbReference type="ChEBI" id="CHEBI:57451"/>
        <dbReference type="ChEBI" id="CHEBI:57453"/>
        <dbReference type="ChEBI" id="CHEBI:57783"/>
        <dbReference type="ChEBI" id="CHEBI:58349"/>
        <dbReference type="EC" id="1.5.1.3"/>
    </reaction>
</comment>
<evidence type="ECO:0000313" key="12">
    <source>
        <dbReference type="Proteomes" id="UP000034932"/>
    </source>
</evidence>
<dbReference type="AlphaFoldDB" id="A0A0G0LNH9"/>
<evidence type="ECO:0000256" key="3">
    <source>
        <dbReference type="ARBA" id="ARBA00012856"/>
    </source>
</evidence>
<evidence type="ECO:0000256" key="7">
    <source>
        <dbReference type="ARBA" id="ARBA00025067"/>
    </source>
</evidence>
<dbReference type="InterPro" id="IPR001796">
    <property type="entry name" value="DHFR_dom"/>
</dbReference>
<dbReference type="InterPro" id="IPR012259">
    <property type="entry name" value="DHFR"/>
</dbReference>
<dbReference type="GO" id="GO:0046655">
    <property type="term" value="P:folic acid metabolic process"/>
    <property type="evidence" value="ECO:0007669"/>
    <property type="project" value="TreeGrafter"/>
</dbReference>
<dbReference type="EMBL" id="LBVW01000011">
    <property type="protein sequence ID" value="KKQ93463.1"/>
    <property type="molecule type" value="Genomic_DNA"/>
</dbReference>
<evidence type="ECO:0000256" key="6">
    <source>
        <dbReference type="ARBA" id="ARBA00023002"/>
    </source>
</evidence>
<evidence type="ECO:0000256" key="5">
    <source>
        <dbReference type="ARBA" id="ARBA00022857"/>
    </source>
</evidence>
<dbReference type="CDD" id="cd00209">
    <property type="entry name" value="DHFR"/>
    <property type="match status" value="1"/>
</dbReference>
<dbReference type="PROSITE" id="PS00075">
    <property type="entry name" value="DHFR_1"/>
    <property type="match status" value="1"/>
</dbReference>
<dbReference type="Proteomes" id="UP000034932">
    <property type="component" value="Unassembled WGS sequence"/>
</dbReference>
<keyword evidence="5 8" id="KW-0521">NADP</keyword>
<name>A0A0G0LNH9_9BACT</name>
<dbReference type="InterPro" id="IPR017925">
    <property type="entry name" value="DHFR_CS"/>
</dbReference>
<dbReference type="GO" id="GO:0046452">
    <property type="term" value="P:dihydrofolate metabolic process"/>
    <property type="evidence" value="ECO:0007669"/>
    <property type="project" value="TreeGrafter"/>
</dbReference>
<evidence type="ECO:0000256" key="2">
    <source>
        <dbReference type="ARBA" id="ARBA00009539"/>
    </source>
</evidence>
<dbReference type="FunFam" id="3.40.430.10:FF:000001">
    <property type="entry name" value="Dihydrofolate reductase"/>
    <property type="match status" value="1"/>
</dbReference>
<organism evidence="11 12">
    <name type="scientific">Candidatus Woesebacteria bacterium GW2011_GWB1_39_10b</name>
    <dbReference type="NCBI Taxonomy" id="1618573"/>
    <lineage>
        <taxon>Bacteria</taxon>
        <taxon>Candidatus Woeseibacteriota</taxon>
    </lineage>
</organism>
<dbReference type="Pfam" id="PF00186">
    <property type="entry name" value="DHFR_1"/>
    <property type="match status" value="1"/>
</dbReference>
<dbReference type="PROSITE" id="PS51330">
    <property type="entry name" value="DHFR_2"/>
    <property type="match status" value="1"/>
</dbReference>